<feature type="binding site" evidence="10">
    <location>
        <position position="95"/>
    </location>
    <ligand>
        <name>NAD(+)</name>
        <dbReference type="ChEBI" id="CHEBI:57540"/>
    </ligand>
</feature>
<dbReference type="FunFam" id="3.40.50.720:FF:000013">
    <property type="entry name" value="Malate dehydrogenase"/>
    <property type="match status" value="1"/>
</dbReference>
<feature type="binding site" evidence="10">
    <location>
        <begin position="8"/>
        <end position="14"/>
    </location>
    <ligand>
        <name>NAD(+)</name>
        <dbReference type="ChEBI" id="CHEBI:57540"/>
    </ligand>
</feature>
<dbReference type="InterPro" id="IPR001557">
    <property type="entry name" value="L-lactate/malate_DH"/>
</dbReference>
<dbReference type="PANTHER" id="PTHR11540:SF16">
    <property type="entry name" value="MALATE DEHYDROGENASE, MITOCHONDRIAL"/>
    <property type="match status" value="1"/>
</dbReference>
<evidence type="ECO:0000313" key="15">
    <source>
        <dbReference type="EMBL" id="CZR56502.1"/>
    </source>
</evidence>
<dbReference type="Gene3D" id="3.40.50.720">
    <property type="entry name" value="NAD(P)-binding Rossmann-like Domain"/>
    <property type="match status" value="1"/>
</dbReference>
<evidence type="ECO:0000256" key="3">
    <source>
        <dbReference type="ARBA" id="ARBA00012995"/>
    </source>
</evidence>
<keyword evidence="16" id="KW-1185">Reference proteome</keyword>
<feature type="binding site" evidence="9">
    <location>
        <position position="154"/>
    </location>
    <ligand>
        <name>substrate</name>
    </ligand>
</feature>
<gene>
    <name evidence="15" type="ORF">PAC_06390</name>
</gene>
<accession>A0A1L7WUN6</accession>
<dbReference type="Pfam" id="PF00056">
    <property type="entry name" value="Ldh_1_N"/>
    <property type="match status" value="1"/>
</dbReference>
<dbReference type="InterPro" id="IPR036291">
    <property type="entry name" value="NAD(P)-bd_dom_sf"/>
</dbReference>
<dbReference type="CDD" id="cd01337">
    <property type="entry name" value="MDH_glyoxysomal_mitochondrial"/>
    <property type="match status" value="1"/>
</dbReference>
<dbReference type="EC" id="1.1.1.37" evidence="3 12"/>
<dbReference type="InterPro" id="IPR001252">
    <property type="entry name" value="Malate_DH_AS"/>
</dbReference>
<evidence type="ECO:0000256" key="8">
    <source>
        <dbReference type="PIRSR" id="PIRSR000102-1"/>
    </source>
</evidence>
<feature type="binding site" evidence="10">
    <location>
        <begin position="118"/>
        <end position="120"/>
    </location>
    <ligand>
        <name>NAD(+)</name>
        <dbReference type="ChEBI" id="CHEBI:57540"/>
    </ligand>
</feature>
<evidence type="ECO:0000256" key="9">
    <source>
        <dbReference type="PIRSR" id="PIRSR000102-2"/>
    </source>
</evidence>
<comment type="similarity">
    <text evidence="1">Belongs to the LDH/MDH superfamily. MDH type 1 family.</text>
</comment>
<dbReference type="STRING" id="576137.A0A1L7WUN6"/>
<evidence type="ECO:0000256" key="4">
    <source>
        <dbReference type="ARBA" id="ARBA00022532"/>
    </source>
</evidence>
<dbReference type="Pfam" id="PF02866">
    <property type="entry name" value="Ldh_1_C"/>
    <property type="match status" value="1"/>
</dbReference>
<dbReference type="GO" id="GO:0006108">
    <property type="term" value="P:malate metabolic process"/>
    <property type="evidence" value="ECO:0007669"/>
    <property type="project" value="InterPro"/>
</dbReference>
<dbReference type="GO" id="GO:0030060">
    <property type="term" value="F:L-malate dehydrogenase (NAD+) activity"/>
    <property type="evidence" value="ECO:0007669"/>
    <property type="project" value="UniProtKB-EC"/>
</dbReference>
<protein>
    <recommendedName>
        <fullName evidence="3 12">Malate dehydrogenase</fullName>
        <ecNumber evidence="3 12">1.1.1.37</ecNumber>
    </recommendedName>
</protein>
<dbReference type="PROSITE" id="PS00068">
    <property type="entry name" value="MDH"/>
    <property type="match status" value="1"/>
</dbReference>
<keyword evidence="5 11" id="KW-0560">Oxidoreductase</keyword>
<feature type="binding site" evidence="9">
    <location>
        <position position="88"/>
    </location>
    <ligand>
        <name>substrate</name>
    </ligand>
</feature>
<evidence type="ECO:0000256" key="12">
    <source>
        <dbReference type="RuleBase" id="RU003405"/>
    </source>
</evidence>
<evidence type="ECO:0000256" key="10">
    <source>
        <dbReference type="PIRSR" id="PIRSR000102-3"/>
    </source>
</evidence>
<feature type="domain" description="Lactate/malate dehydrogenase N-terminal" evidence="13">
    <location>
        <begin position="2"/>
        <end position="146"/>
    </location>
</feature>
<dbReference type="EMBL" id="FJOG01000008">
    <property type="protein sequence ID" value="CZR56502.1"/>
    <property type="molecule type" value="Genomic_DNA"/>
</dbReference>
<evidence type="ECO:0000256" key="2">
    <source>
        <dbReference type="ARBA" id="ARBA00011738"/>
    </source>
</evidence>
<feature type="binding site" evidence="9">
    <location>
        <position position="120"/>
    </location>
    <ligand>
        <name>substrate</name>
    </ligand>
</feature>
<dbReference type="AlphaFoldDB" id="A0A1L7WUN6"/>
<dbReference type="PANTHER" id="PTHR11540">
    <property type="entry name" value="MALATE AND LACTATE DEHYDROGENASE"/>
    <property type="match status" value="1"/>
</dbReference>
<comment type="catalytic activity">
    <reaction evidence="7 12">
        <text>(S)-malate + NAD(+) = oxaloacetate + NADH + H(+)</text>
        <dbReference type="Rhea" id="RHEA:21432"/>
        <dbReference type="ChEBI" id="CHEBI:15378"/>
        <dbReference type="ChEBI" id="CHEBI:15589"/>
        <dbReference type="ChEBI" id="CHEBI:16452"/>
        <dbReference type="ChEBI" id="CHEBI:57540"/>
        <dbReference type="ChEBI" id="CHEBI:57945"/>
        <dbReference type="EC" id="1.1.1.37"/>
    </reaction>
</comment>
<dbReference type="Proteomes" id="UP000184330">
    <property type="component" value="Unassembled WGS sequence"/>
</dbReference>
<sequence>MTKVAVLGAAGQIGSPLSLLLKMSPLVSELSLYDIVHAPGVAIDLNHIDTPSKVSGFLPDNDGLKKALTGAGIVVIPAGIARKPGMTRDDLFKINAGVIRGLVTSIASTCPNAFVLIITNPVNSTLPIAVETLKKHGVYNAAKVFGVTTLDVIRASTFVSQALNLHDPKGLKIPVVGGHSGATILPLFSQSKPAVTLTHEQRDAVTYRVQFGGDEIVQAKAGAGSATTCMAYAGFRFVNSILKATSGEIGIIEETYLYLPGILGGKEIAAELGVDYFAVPVELGRTGAVKAYPIGSLSGYEAKLLKVAVQELKGNVSKGVQFATAL</sequence>
<evidence type="ECO:0000313" key="16">
    <source>
        <dbReference type="Proteomes" id="UP000184330"/>
    </source>
</evidence>
<dbReference type="SUPFAM" id="SSF51735">
    <property type="entry name" value="NAD(P)-binding Rossmann-fold domains"/>
    <property type="match status" value="1"/>
</dbReference>
<organism evidence="15 16">
    <name type="scientific">Phialocephala subalpina</name>
    <dbReference type="NCBI Taxonomy" id="576137"/>
    <lineage>
        <taxon>Eukaryota</taxon>
        <taxon>Fungi</taxon>
        <taxon>Dikarya</taxon>
        <taxon>Ascomycota</taxon>
        <taxon>Pezizomycotina</taxon>
        <taxon>Leotiomycetes</taxon>
        <taxon>Helotiales</taxon>
        <taxon>Mollisiaceae</taxon>
        <taxon>Phialocephala</taxon>
        <taxon>Phialocephala fortinii species complex</taxon>
    </lineage>
</organism>
<dbReference type="OrthoDB" id="4069699at2759"/>
<dbReference type="GO" id="GO:0005829">
    <property type="term" value="C:cytosol"/>
    <property type="evidence" value="ECO:0007669"/>
    <property type="project" value="TreeGrafter"/>
</dbReference>
<keyword evidence="4 12" id="KW-0816">Tricarboxylic acid cycle</keyword>
<feature type="binding site" evidence="10">
    <location>
        <position position="230"/>
    </location>
    <ligand>
        <name>NAD(+)</name>
        <dbReference type="ChEBI" id="CHEBI:57540"/>
    </ligand>
</feature>
<proteinExistence type="inferred from homology"/>
<dbReference type="InterPro" id="IPR015955">
    <property type="entry name" value="Lactate_DH/Glyco_Ohase_4_C"/>
</dbReference>
<evidence type="ECO:0000259" key="13">
    <source>
        <dbReference type="Pfam" id="PF00056"/>
    </source>
</evidence>
<dbReference type="GO" id="GO:0006099">
    <property type="term" value="P:tricarboxylic acid cycle"/>
    <property type="evidence" value="ECO:0007669"/>
    <property type="project" value="UniProtKB-KW"/>
</dbReference>
<dbReference type="InterPro" id="IPR001236">
    <property type="entry name" value="Lactate/malate_DH_N"/>
</dbReference>
<feature type="binding site" evidence="9">
    <location>
        <position position="82"/>
    </location>
    <ligand>
        <name>substrate</name>
    </ligand>
</feature>
<evidence type="ECO:0000256" key="7">
    <source>
        <dbReference type="ARBA" id="ARBA00048313"/>
    </source>
</evidence>
<feature type="domain" description="Lactate/malate dehydrogenase C-terminal" evidence="14">
    <location>
        <begin position="148"/>
        <end position="322"/>
    </location>
</feature>
<evidence type="ECO:0000256" key="1">
    <source>
        <dbReference type="ARBA" id="ARBA00008824"/>
    </source>
</evidence>
<reference evidence="15 16" key="1">
    <citation type="submission" date="2016-03" db="EMBL/GenBank/DDBJ databases">
        <authorList>
            <person name="Ploux O."/>
        </authorList>
    </citation>
    <scope>NUCLEOTIDE SEQUENCE [LARGE SCALE GENOMIC DNA]</scope>
    <source>
        <strain evidence="15 16">UAMH 11012</strain>
    </source>
</reference>
<dbReference type="SUPFAM" id="SSF56327">
    <property type="entry name" value="LDH C-terminal domain-like"/>
    <property type="match status" value="1"/>
</dbReference>
<feature type="binding site" evidence="10">
    <location>
        <position position="34"/>
    </location>
    <ligand>
        <name>NAD(+)</name>
        <dbReference type="ChEBI" id="CHEBI:57540"/>
    </ligand>
</feature>
<feature type="active site" description="Proton acceptor" evidence="8">
    <location>
        <position position="179"/>
    </location>
</feature>
<evidence type="ECO:0000256" key="11">
    <source>
        <dbReference type="RuleBase" id="RU003369"/>
    </source>
</evidence>
<dbReference type="Gene3D" id="3.90.110.10">
    <property type="entry name" value="Lactate dehydrogenase/glycoside hydrolase, family 4, C-terminal"/>
    <property type="match status" value="1"/>
</dbReference>
<evidence type="ECO:0000259" key="14">
    <source>
        <dbReference type="Pfam" id="PF02866"/>
    </source>
</evidence>
<keyword evidence="6 10" id="KW-0520">NAD</keyword>
<dbReference type="NCBIfam" id="TIGR01772">
    <property type="entry name" value="MDH_euk_gproteo"/>
    <property type="match status" value="1"/>
</dbReference>
<name>A0A1L7WUN6_9HELO</name>
<evidence type="ECO:0000256" key="5">
    <source>
        <dbReference type="ARBA" id="ARBA00023002"/>
    </source>
</evidence>
<dbReference type="PIRSF" id="PIRSF000102">
    <property type="entry name" value="Lac_mal_DH"/>
    <property type="match status" value="1"/>
</dbReference>
<evidence type="ECO:0000256" key="6">
    <source>
        <dbReference type="ARBA" id="ARBA00023027"/>
    </source>
</evidence>
<dbReference type="FunFam" id="3.90.110.10:FF:000009">
    <property type="entry name" value="Malate dehydrogenase"/>
    <property type="match status" value="1"/>
</dbReference>
<dbReference type="InterPro" id="IPR010097">
    <property type="entry name" value="Malate_DH_type1"/>
</dbReference>
<comment type="subunit">
    <text evidence="2">Homodimer.</text>
</comment>
<dbReference type="InterPro" id="IPR022383">
    <property type="entry name" value="Lactate/malate_DH_C"/>
</dbReference>